<reference evidence="5 6" key="1">
    <citation type="submission" date="2020-02" db="EMBL/GenBank/DDBJ databases">
        <authorList>
            <person name="Li X.-J."/>
            <person name="Han X.-M."/>
        </authorList>
    </citation>
    <scope>NUCLEOTIDE SEQUENCE [LARGE SCALE GENOMIC DNA]</scope>
    <source>
        <strain evidence="5 6">CCTCC AB 2017055</strain>
    </source>
</reference>
<accession>A0A6L9SA87</accession>
<proteinExistence type="predicted"/>
<evidence type="ECO:0000256" key="3">
    <source>
        <dbReference type="ARBA" id="ARBA00023163"/>
    </source>
</evidence>
<keyword evidence="6" id="KW-1185">Reference proteome</keyword>
<feature type="domain" description="HTH lacI-type" evidence="4">
    <location>
        <begin position="2"/>
        <end position="56"/>
    </location>
</feature>
<dbReference type="Pfam" id="PF13377">
    <property type="entry name" value="Peripla_BP_3"/>
    <property type="match status" value="1"/>
</dbReference>
<dbReference type="AlphaFoldDB" id="A0A6L9SA87"/>
<evidence type="ECO:0000256" key="1">
    <source>
        <dbReference type="ARBA" id="ARBA00023015"/>
    </source>
</evidence>
<dbReference type="Gene3D" id="1.10.260.40">
    <property type="entry name" value="lambda repressor-like DNA-binding domains"/>
    <property type="match status" value="1"/>
</dbReference>
<dbReference type="Proteomes" id="UP000475214">
    <property type="component" value="Unassembled WGS sequence"/>
</dbReference>
<name>A0A6L9SA87_9ACTN</name>
<dbReference type="PROSITE" id="PS00356">
    <property type="entry name" value="HTH_LACI_1"/>
    <property type="match status" value="1"/>
</dbReference>
<organism evidence="5 6">
    <name type="scientific">Phytoactinopolyspora halotolerans</name>
    <dbReference type="NCBI Taxonomy" id="1981512"/>
    <lineage>
        <taxon>Bacteria</taxon>
        <taxon>Bacillati</taxon>
        <taxon>Actinomycetota</taxon>
        <taxon>Actinomycetes</taxon>
        <taxon>Jiangellales</taxon>
        <taxon>Jiangellaceae</taxon>
        <taxon>Phytoactinopolyspora</taxon>
    </lineage>
</organism>
<dbReference type="Gene3D" id="3.40.50.2300">
    <property type="match status" value="2"/>
</dbReference>
<protein>
    <submittedName>
        <fullName evidence="5">LacI family transcriptional regulator</fullName>
    </submittedName>
</protein>
<dbReference type="InterPro" id="IPR010982">
    <property type="entry name" value="Lambda_DNA-bd_dom_sf"/>
</dbReference>
<evidence type="ECO:0000259" key="4">
    <source>
        <dbReference type="PROSITE" id="PS50932"/>
    </source>
</evidence>
<comment type="caution">
    <text evidence="5">The sequence shown here is derived from an EMBL/GenBank/DDBJ whole genome shotgun (WGS) entry which is preliminary data.</text>
</comment>
<evidence type="ECO:0000313" key="6">
    <source>
        <dbReference type="Proteomes" id="UP000475214"/>
    </source>
</evidence>
<dbReference type="PANTHER" id="PTHR30146">
    <property type="entry name" value="LACI-RELATED TRANSCRIPTIONAL REPRESSOR"/>
    <property type="match status" value="1"/>
</dbReference>
<dbReference type="EMBL" id="JAAGOA010000012">
    <property type="protein sequence ID" value="NEE01963.1"/>
    <property type="molecule type" value="Genomic_DNA"/>
</dbReference>
<dbReference type="InterPro" id="IPR046335">
    <property type="entry name" value="LacI/GalR-like_sensor"/>
</dbReference>
<dbReference type="PANTHER" id="PTHR30146:SF109">
    <property type="entry name" value="HTH-TYPE TRANSCRIPTIONAL REGULATOR GALS"/>
    <property type="match status" value="1"/>
</dbReference>
<gene>
    <name evidence="5" type="ORF">G1H10_17450</name>
</gene>
<dbReference type="SMART" id="SM00354">
    <property type="entry name" value="HTH_LACI"/>
    <property type="match status" value="1"/>
</dbReference>
<dbReference type="InterPro" id="IPR028082">
    <property type="entry name" value="Peripla_BP_I"/>
</dbReference>
<sequence>MATMRDVAERAGVSIATVSFVVNNTKPVSAATRERIEAAMAELGFQRNVVARALASRRTRILAMAYPALEHRLGAAGMGFVTSAARRAAERGYHLVVWPVGNDAAELSDLVGQGLVDGVVLMEVLLRDARVDALVASRLPFAMIGRTENPAGLPHVDIDFDVTVEDALTYLHQLGHREVAFVTEGEPRATFRLYGPKVRAERAFERGCAERGLEALMVECEQHAAAGRETAREILARHPGTTAIMIMNEHAASGVLSGAIRSGVRVPDDMSLLSIVTTRDMGAMADPVLSIMRSPGEELGTLGVDLLIGQLEGEPMPEPRLLPCVLEPGESTAPAPGR</sequence>
<dbReference type="InterPro" id="IPR000843">
    <property type="entry name" value="HTH_LacI"/>
</dbReference>
<dbReference type="GO" id="GO:0000976">
    <property type="term" value="F:transcription cis-regulatory region binding"/>
    <property type="evidence" value="ECO:0007669"/>
    <property type="project" value="TreeGrafter"/>
</dbReference>
<keyword evidence="3" id="KW-0804">Transcription</keyword>
<keyword evidence="1" id="KW-0805">Transcription regulation</keyword>
<keyword evidence="2" id="KW-0238">DNA-binding</keyword>
<dbReference type="CDD" id="cd01392">
    <property type="entry name" value="HTH_LacI"/>
    <property type="match status" value="1"/>
</dbReference>
<evidence type="ECO:0000313" key="5">
    <source>
        <dbReference type="EMBL" id="NEE01963.1"/>
    </source>
</evidence>
<dbReference type="SUPFAM" id="SSF53822">
    <property type="entry name" value="Periplasmic binding protein-like I"/>
    <property type="match status" value="1"/>
</dbReference>
<dbReference type="SUPFAM" id="SSF47413">
    <property type="entry name" value="lambda repressor-like DNA-binding domains"/>
    <property type="match status" value="1"/>
</dbReference>
<evidence type="ECO:0000256" key="2">
    <source>
        <dbReference type="ARBA" id="ARBA00023125"/>
    </source>
</evidence>
<dbReference type="GO" id="GO:0003700">
    <property type="term" value="F:DNA-binding transcription factor activity"/>
    <property type="evidence" value="ECO:0007669"/>
    <property type="project" value="TreeGrafter"/>
</dbReference>
<dbReference type="PROSITE" id="PS50932">
    <property type="entry name" value="HTH_LACI_2"/>
    <property type="match status" value="1"/>
</dbReference>
<dbReference type="Pfam" id="PF00356">
    <property type="entry name" value="LacI"/>
    <property type="match status" value="1"/>
</dbReference>